<dbReference type="EMBL" id="BLXT01001882">
    <property type="protein sequence ID" value="GFN88928.1"/>
    <property type="molecule type" value="Genomic_DNA"/>
</dbReference>
<proteinExistence type="predicted"/>
<comment type="caution">
    <text evidence="2">The sequence shown here is derived from an EMBL/GenBank/DDBJ whole genome shotgun (WGS) entry which is preliminary data.</text>
</comment>
<feature type="compositionally biased region" description="Basic and acidic residues" evidence="1">
    <location>
        <begin position="49"/>
        <end position="59"/>
    </location>
</feature>
<evidence type="ECO:0000313" key="3">
    <source>
        <dbReference type="Proteomes" id="UP000735302"/>
    </source>
</evidence>
<gene>
    <name evidence="2" type="ORF">PoB_001543400</name>
</gene>
<evidence type="ECO:0000313" key="2">
    <source>
        <dbReference type="EMBL" id="GFN88928.1"/>
    </source>
</evidence>
<name>A0AAV3Z4J7_9GAST</name>
<protein>
    <submittedName>
        <fullName evidence="2">Uncharacterized protein</fullName>
    </submittedName>
</protein>
<evidence type="ECO:0000256" key="1">
    <source>
        <dbReference type="SAM" id="MobiDB-lite"/>
    </source>
</evidence>
<accession>A0AAV3Z4J7</accession>
<sequence length="109" mass="11998">MASMLNEANRIDLRGAISDYNDLQEVMLTILCHETAILYLSDTDEEKSDLEKRAHHPDPMRPPMGGAVPHPFPADKEDDELDVTFTEDVSTLIMPDPGGASDKPATMST</sequence>
<reference evidence="2 3" key="1">
    <citation type="journal article" date="2021" name="Elife">
        <title>Chloroplast acquisition without the gene transfer in kleptoplastic sea slugs, Plakobranchus ocellatus.</title>
        <authorList>
            <person name="Maeda T."/>
            <person name="Takahashi S."/>
            <person name="Yoshida T."/>
            <person name="Shimamura S."/>
            <person name="Takaki Y."/>
            <person name="Nagai Y."/>
            <person name="Toyoda A."/>
            <person name="Suzuki Y."/>
            <person name="Arimoto A."/>
            <person name="Ishii H."/>
            <person name="Satoh N."/>
            <person name="Nishiyama T."/>
            <person name="Hasebe M."/>
            <person name="Maruyama T."/>
            <person name="Minagawa J."/>
            <person name="Obokata J."/>
            <person name="Shigenobu S."/>
        </authorList>
    </citation>
    <scope>NUCLEOTIDE SEQUENCE [LARGE SCALE GENOMIC DNA]</scope>
</reference>
<dbReference type="AlphaFoldDB" id="A0AAV3Z4J7"/>
<dbReference type="Proteomes" id="UP000735302">
    <property type="component" value="Unassembled WGS sequence"/>
</dbReference>
<feature type="region of interest" description="Disordered" evidence="1">
    <location>
        <begin position="44"/>
        <end position="109"/>
    </location>
</feature>
<organism evidence="2 3">
    <name type="scientific">Plakobranchus ocellatus</name>
    <dbReference type="NCBI Taxonomy" id="259542"/>
    <lineage>
        <taxon>Eukaryota</taxon>
        <taxon>Metazoa</taxon>
        <taxon>Spiralia</taxon>
        <taxon>Lophotrochozoa</taxon>
        <taxon>Mollusca</taxon>
        <taxon>Gastropoda</taxon>
        <taxon>Heterobranchia</taxon>
        <taxon>Euthyneura</taxon>
        <taxon>Panpulmonata</taxon>
        <taxon>Sacoglossa</taxon>
        <taxon>Placobranchoidea</taxon>
        <taxon>Plakobranchidae</taxon>
        <taxon>Plakobranchus</taxon>
    </lineage>
</organism>
<keyword evidence="3" id="KW-1185">Reference proteome</keyword>